<dbReference type="Pfam" id="PF01122">
    <property type="entry name" value="Cobalamin_bind"/>
    <property type="match status" value="1"/>
</dbReference>
<reference evidence="5" key="1">
    <citation type="submission" date="2025-08" db="UniProtKB">
        <authorList>
            <consortium name="RefSeq"/>
        </authorList>
    </citation>
    <scope>IDENTIFICATION</scope>
    <source>
        <tissue evidence="5">Muscle</tissue>
    </source>
</reference>
<dbReference type="RefSeq" id="XP_022249472.1">
    <property type="nucleotide sequence ID" value="XM_022393764.1"/>
</dbReference>
<comment type="subcellular location">
    <subcellularLocation>
        <location evidence="1">Secreted</location>
    </subcellularLocation>
</comment>
<evidence type="ECO:0000256" key="1">
    <source>
        <dbReference type="ARBA" id="ARBA00004613"/>
    </source>
</evidence>
<evidence type="ECO:0000256" key="3">
    <source>
        <dbReference type="ARBA" id="ARBA00022729"/>
    </source>
</evidence>
<dbReference type="InterPro" id="IPR051588">
    <property type="entry name" value="Cobalamin_Transport"/>
</dbReference>
<keyword evidence="2" id="KW-0964">Secreted</keyword>
<evidence type="ECO:0000313" key="5">
    <source>
        <dbReference type="RefSeq" id="XP_022249472.1"/>
    </source>
</evidence>
<dbReference type="SUPFAM" id="SSF48239">
    <property type="entry name" value="Terpenoid cyclases/Protein prenyltransferases"/>
    <property type="match status" value="1"/>
</dbReference>
<organism evidence="4 5">
    <name type="scientific">Limulus polyphemus</name>
    <name type="common">Atlantic horseshoe crab</name>
    <dbReference type="NCBI Taxonomy" id="6850"/>
    <lineage>
        <taxon>Eukaryota</taxon>
        <taxon>Metazoa</taxon>
        <taxon>Ecdysozoa</taxon>
        <taxon>Arthropoda</taxon>
        <taxon>Chelicerata</taxon>
        <taxon>Merostomata</taxon>
        <taxon>Xiphosura</taxon>
        <taxon>Limulidae</taxon>
        <taxon>Limulus</taxon>
    </lineage>
</organism>
<dbReference type="InterPro" id="IPR008930">
    <property type="entry name" value="Terpenoid_cyclase/PrenylTrfase"/>
</dbReference>
<accession>A0ABM1T0R6</accession>
<name>A0ABM1T0R6_LIMPO</name>
<dbReference type="PANTHER" id="PTHR10559">
    <property type="entry name" value="TRANSCOBALAMIN-1/GASTRIC INTRINSIC FACTOR"/>
    <property type="match status" value="1"/>
</dbReference>
<gene>
    <name evidence="5" type="primary">LOC111087366</name>
</gene>
<dbReference type="PANTHER" id="PTHR10559:SF18">
    <property type="entry name" value="TRANSCOBALAMIN II"/>
    <property type="match status" value="1"/>
</dbReference>
<keyword evidence="4" id="KW-1185">Reference proteome</keyword>
<dbReference type="InterPro" id="IPR002157">
    <property type="entry name" value="Cbl-bd_prot"/>
</dbReference>
<dbReference type="GeneID" id="111087366"/>
<protein>
    <submittedName>
        <fullName evidence="5">Uncharacterized protein CG3556-like</fullName>
    </submittedName>
</protein>
<dbReference type="Gene3D" id="1.50.10.20">
    <property type="match status" value="1"/>
</dbReference>
<evidence type="ECO:0000256" key="2">
    <source>
        <dbReference type="ARBA" id="ARBA00022525"/>
    </source>
</evidence>
<proteinExistence type="predicted"/>
<evidence type="ECO:0000313" key="4">
    <source>
        <dbReference type="Proteomes" id="UP000694941"/>
    </source>
</evidence>
<dbReference type="Proteomes" id="UP000694941">
    <property type="component" value="Unplaced"/>
</dbReference>
<keyword evidence="3" id="KW-0732">Signal</keyword>
<sequence length="345" mass="39356">MLVSIRSHRRTLTAGQLALYVNGILATCGNPKNFFDIDLTKRLRHFQSTDSEFEYALVSLSLCNARKRLAKKRIIHLLNQLRSTTDFHFWADTQAVAVMALSCVGKHEAYAFLENHIYEALKSFKKRQQRNGSFGNVYTTGLIVQALLAAGDDGVGWDFNQAVRYLLSQQEPGGSFGDTLATYFVLPILSCQNYVNLGEVNCTEPIPLNDTVNENFTLLGEPEVNDVNWSKEIEVRYSLWIGDNKEENYSVNLNTSSDTKFLDVMKHSANYNPVYKFELDETSWGPFVYKIAGMANDPAGQRFWILYIENPDTHELHFSENGVGKLYLQNEDHVVFWYKTVLNFI</sequence>
<dbReference type="Gene3D" id="2.170.130.30">
    <property type="match status" value="1"/>
</dbReference>
<dbReference type="CDD" id="cd00688">
    <property type="entry name" value="ISOPREN_C2_like"/>
    <property type="match status" value="1"/>
</dbReference>